<dbReference type="Proteomes" id="UP000515146">
    <property type="component" value="Unplaced"/>
</dbReference>
<dbReference type="PROSITE" id="PS50940">
    <property type="entry name" value="CHIT_BIND_II"/>
    <property type="match status" value="3"/>
</dbReference>
<reference evidence="2" key="1">
    <citation type="submission" date="2025-08" db="UniProtKB">
        <authorList>
            <consortium name="RefSeq"/>
        </authorList>
    </citation>
    <scope>IDENTIFICATION</scope>
    <source>
        <strain evidence="2">Airmid</strain>
    </source>
</reference>
<dbReference type="Gene3D" id="2.170.140.10">
    <property type="entry name" value="Chitin binding domain"/>
    <property type="match status" value="3"/>
</dbReference>
<dbReference type="PANTHER" id="PTHR23301">
    <property type="entry name" value="CHITIN BINDING PERITROPHIN-A"/>
    <property type="match status" value="1"/>
</dbReference>
<dbReference type="InterPro" id="IPR051940">
    <property type="entry name" value="Chitin_bind-dev_reg"/>
</dbReference>
<evidence type="ECO:0000313" key="1">
    <source>
        <dbReference type="Proteomes" id="UP000515146"/>
    </source>
</evidence>
<name>A0A6P6YI77_DERPT</name>
<dbReference type="InterPro" id="IPR036508">
    <property type="entry name" value="Chitin-bd_dom_sf"/>
</dbReference>
<dbReference type="KEGG" id="dpte:113798620"/>
<sequence>MKLFFILAFLPVLMVAAIDSAEQQSEEELTNVFDQLIDSLQQQDEQIENNEIDADRRPPMSRCPRRFGYYPARKCYQFIQCSNYRPYTMTCARGTQWNQRLLTCVHQTNCRRPRELEVLEADEEIVVEKRPSKPFRCPRRSGYYRARNCYQFIQCSNYMPYVMDCAVGTQWDQRKKTCVHQTNCQRPQKLTAADDEEDYEVERRPAKKFRCPRSSGYYRHRDCNRFIQCSNGRPYVMTCAPGTQWSQRMQTCVMLRNCRPRMADESDVLSDEE</sequence>
<dbReference type="PANTHER" id="PTHR23301:SF0">
    <property type="entry name" value="CHITIN-BINDING TYPE-2 DOMAIN-CONTAINING PROTEIN-RELATED"/>
    <property type="match status" value="1"/>
</dbReference>
<evidence type="ECO:0000313" key="2">
    <source>
        <dbReference type="RefSeq" id="XP_027204985.1"/>
    </source>
</evidence>
<keyword evidence="1" id="KW-1185">Reference proteome</keyword>
<dbReference type="OMA" id="YQFIQCS"/>
<protein>
    <submittedName>
        <fullName evidence="2">Uncharacterized protein LOC113798620</fullName>
    </submittedName>
</protein>
<dbReference type="InterPro" id="IPR002557">
    <property type="entry name" value="Chitin-bd_dom"/>
</dbReference>
<organism evidence="1 2">
    <name type="scientific">Dermatophagoides pteronyssinus</name>
    <name type="common">European house dust mite</name>
    <dbReference type="NCBI Taxonomy" id="6956"/>
    <lineage>
        <taxon>Eukaryota</taxon>
        <taxon>Metazoa</taxon>
        <taxon>Ecdysozoa</taxon>
        <taxon>Arthropoda</taxon>
        <taxon>Chelicerata</taxon>
        <taxon>Arachnida</taxon>
        <taxon>Acari</taxon>
        <taxon>Acariformes</taxon>
        <taxon>Sarcoptiformes</taxon>
        <taxon>Astigmata</taxon>
        <taxon>Psoroptidia</taxon>
        <taxon>Analgoidea</taxon>
        <taxon>Pyroglyphidae</taxon>
        <taxon>Dermatophagoidinae</taxon>
        <taxon>Dermatophagoides</taxon>
    </lineage>
</organism>
<dbReference type="RefSeq" id="XP_027204985.1">
    <property type="nucleotide sequence ID" value="XM_027349184.1"/>
</dbReference>
<dbReference type="AlphaFoldDB" id="A0A6P6YI77"/>
<dbReference type="InParanoid" id="A0A6P6YI77"/>
<dbReference type="GO" id="GO:0008061">
    <property type="term" value="F:chitin binding"/>
    <property type="evidence" value="ECO:0007669"/>
    <property type="project" value="UniProtKB-KW"/>
</dbReference>
<accession>A0A6P6YI77</accession>
<dbReference type="SUPFAM" id="SSF57625">
    <property type="entry name" value="Invertebrate chitin-binding proteins"/>
    <property type="match status" value="3"/>
</dbReference>
<dbReference type="OrthoDB" id="6497649at2759"/>
<dbReference type="SMART" id="SM00494">
    <property type="entry name" value="ChtBD2"/>
    <property type="match status" value="3"/>
</dbReference>
<dbReference type="GO" id="GO:0005576">
    <property type="term" value="C:extracellular region"/>
    <property type="evidence" value="ECO:0007669"/>
    <property type="project" value="InterPro"/>
</dbReference>
<dbReference type="Pfam" id="PF01607">
    <property type="entry name" value="CBM_14"/>
    <property type="match status" value="3"/>
</dbReference>
<gene>
    <name evidence="2" type="primary">LOC113798620</name>
</gene>
<proteinExistence type="predicted"/>